<dbReference type="EMBL" id="VGLS01000893">
    <property type="protein sequence ID" value="MBM3226392.1"/>
    <property type="molecule type" value="Genomic_DNA"/>
</dbReference>
<protein>
    <submittedName>
        <fullName evidence="1">Uncharacterized protein</fullName>
    </submittedName>
</protein>
<accession>A0A938B2Q4</accession>
<evidence type="ECO:0000313" key="1">
    <source>
        <dbReference type="EMBL" id="MBM3226392.1"/>
    </source>
</evidence>
<dbReference type="Proteomes" id="UP000712673">
    <property type="component" value="Unassembled WGS sequence"/>
</dbReference>
<sequence>MTLASLSHEEAQQWLDRTRACGLGTRFTLPRVAEPLSQLDWHPFSPHIYHHMAHHTEAFVYTDWETLQRPEGTWP</sequence>
<gene>
    <name evidence="1" type="ORF">FJZ47_21725</name>
</gene>
<organism evidence="1 2">
    <name type="scientific">Tectimicrobiota bacterium</name>
    <dbReference type="NCBI Taxonomy" id="2528274"/>
    <lineage>
        <taxon>Bacteria</taxon>
        <taxon>Pseudomonadati</taxon>
        <taxon>Nitrospinota/Tectimicrobiota group</taxon>
        <taxon>Candidatus Tectimicrobiota</taxon>
    </lineage>
</organism>
<comment type="caution">
    <text evidence="1">The sequence shown here is derived from an EMBL/GenBank/DDBJ whole genome shotgun (WGS) entry which is preliminary data.</text>
</comment>
<reference evidence="1" key="1">
    <citation type="submission" date="2019-03" db="EMBL/GenBank/DDBJ databases">
        <title>Lake Tanganyika Metagenome-Assembled Genomes (MAGs).</title>
        <authorList>
            <person name="Tran P."/>
        </authorList>
    </citation>
    <scope>NUCLEOTIDE SEQUENCE</scope>
    <source>
        <strain evidence="1">K_DeepCast_65m_m2_066</strain>
    </source>
</reference>
<name>A0A938B2Q4_UNCTE</name>
<proteinExistence type="predicted"/>
<evidence type="ECO:0000313" key="2">
    <source>
        <dbReference type="Proteomes" id="UP000712673"/>
    </source>
</evidence>
<dbReference type="AlphaFoldDB" id="A0A938B2Q4"/>